<dbReference type="RefSeq" id="WP_188847745.1">
    <property type="nucleotide sequence ID" value="NZ_BMPJ01000020.1"/>
</dbReference>
<dbReference type="PRINTS" id="PR00111">
    <property type="entry name" value="ABHYDROLASE"/>
</dbReference>
<dbReference type="InterPro" id="IPR000073">
    <property type="entry name" value="AB_hydrolase_1"/>
</dbReference>
<dbReference type="Pfam" id="PF12697">
    <property type="entry name" value="Abhydrolase_6"/>
    <property type="match status" value="1"/>
</dbReference>
<dbReference type="InterPro" id="IPR029058">
    <property type="entry name" value="AB_hydrolase_fold"/>
</dbReference>
<dbReference type="InterPro" id="IPR050228">
    <property type="entry name" value="Carboxylesterase_BioH"/>
</dbReference>
<dbReference type="Proteomes" id="UP001589830">
    <property type="component" value="Unassembled WGS sequence"/>
</dbReference>
<accession>A0ABV6Q0N3</accession>
<name>A0ABV6Q0N3_9DEIN</name>
<protein>
    <submittedName>
        <fullName evidence="2">Alpha/beta fold hydrolase</fullName>
    </submittedName>
</protein>
<gene>
    <name evidence="2" type="ORF">ACFFFP_05570</name>
</gene>
<organism evidence="2 3">
    <name type="scientific">Thermus composti</name>
    <dbReference type="NCBI Taxonomy" id="532059"/>
    <lineage>
        <taxon>Bacteria</taxon>
        <taxon>Thermotogati</taxon>
        <taxon>Deinococcota</taxon>
        <taxon>Deinococci</taxon>
        <taxon>Thermales</taxon>
        <taxon>Thermaceae</taxon>
        <taxon>Thermus</taxon>
    </lineage>
</organism>
<dbReference type="GO" id="GO:0016787">
    <property type="term" value="F:hydrolase activity"/>
    <property type="evidence" value="ECO:0007669"/>
    <property type="project" value="UniProtKB-KW"/>
</dbReference>
<dbReference type="Gene3D" id="3.40.50.1820">
    <property type="entry name" value="alpha/beta hydrolase"/>
    <property type="match status" value="1"/>
</dbReference>
<feature type="domain" description="AB hydrolase-1" evidence="1">
    <location>
        <begin position="13"/>
        <end position="228"/>
    </location>
</feature>
<dbReference type="SUPFAM" id="SSF53474">
    <property type="entry name" value="alpha/beta-Hydrolases"/>
    <property type="match status" value="1"/>
</dbReference>
<proteinExistence type="predicted"/>
<dbReference type="PANTHER" id="PTHR43194:SF5">
    <property type="entry name" value="PIMELOYL-[ACYL-CARRIER PROTEIN] METHYL ESTER ESTERASE"/>
    <property type="match status" value="1"/>
</dbReference>
<comment type="caution">
    <text evidence="2">The sequence shown here is derived from an EMBL/GenBank/DDBJ whole genome shotgun (WGS) entry which is preliminary data.</text>
</comment>
<reference evidence="2 3" key="1">
    <citation type="submission" date="2024-09" db="EMBL/GenBank/DDBJ databases">
        <authorList>
            <person name="Sun Q."/>
            <person name="Mori K."/>
        </authorList>
    </citation>
    <scope>NUCLEOTIDE SEQUENCE [LARGE SCALE GENOMIC DNA]</scope>
    <source>
        <strain evidence="2 3">NCAIM B.02340</strain>
    </source>
</reference>
<evidence type="ECO:0000313" key="3">
    <source>
        <dbReference type="Proteomes" id="UP001589830"/>
    </source>
</evidence>
<sequence length="243" mass="26051">MLRYLEAGSGTPVVLVHGNFACKEWWRELLQDPPKGARLLAPDLPGFGESPALEGFTPSIPAYAEALRAFLQEQGAERGVLVGHSLGGAVAMEAATEKTLGLLLLNSAPPTGLATPEAYYPILESYRENREALAQALAAMAPTRRPPWFPELVACGQRMHPAHFQGNARALAAWRLAKPFVGPVLVVHGALDPLIPQEMAAATAAFFPRGRLRVLEGVGHSLNLENPGLLKEILEGFLKEVAG</sequence>
<keyword evidence="3" id="KW-1185">Reference proteome</keyword>
<evidence type="ECO:0000313" key="2">
    <source>
        <dbReference type="EMBL" id="MFC0595634.1"/>
    </source>
</evidence>
<keyword evidence="2" id="KW-0378">Hydrolase</keyword>
<dbReference type="PANTHER" id="PTHR43194">
    <property type="entry name" value="HYDROLASE ALPHA/BETA FOLD FAMILY"/>
    <property type="match status" value="1"/>
</dbReference>
<evidence type="ECO:0000259" key="1">
    <source>
        <dbReference type="Pfam" id="PF12697"/>
    </source>
</evidence>
<dbReference type="EMBL" id="JBHLTW010000020">
    <property type="protein sequence ID" value="MFC0595634.1"/>
    <property type="molecule type" value="Genomic_DNA"/>
</dbReference>